<dbReference type="EMBL" id="HBFW01015317">
    <property type="protein sequence ID" value="CAD8938702.1"/>
    <property type="molecule type" value="Transcribed_RNA"/>
</dbReference>
<dbReference type="SUPFAM" id="SSF53335">
    <property type="entry name" value="S-adenosyl-L-methionine-dependent methyltransferases"/>
    <property type="match status" value="1"/>
</dbReference>
<feature type="domain" description="Methyltransferase FkbM" evidence="1">
    <location>
        <begin position="38"/>
        <end position="187"/>
    </location>
</feature>
<accession>A0A6U1RBR9</accession>
<evidence type="ECO:0000259" key="1">
    <source>
        <dbReference type="Pfam" id="PF05050"/>
    </source>
</evidence>
<organism evidence="3">
    <name type="scientific">Cyclophora tenuis</name>
    <name type="common">Marine diatom</name>
    <dbReference type="NCBI Taxonomy" id="216820"/>
    <lineage>
        <taxon>Eukaryota</taxon>
        <taxon>Sar</taxon>
        <taxon>Stramenopiles</taxon>
        <taxon>Ochrophyta</taxon>
        <taxon>Bacillariophyta</taxon>
        <taxon>Fragilariophyceae</taxon>
        <taxon>Fragilariophycidae</taxon>
        <taxon>Cyclophorales</taxon>
        <taxon>Cyclophoraceae</taxon>
        <taxon>Cyclophora</taxon>
    </lineage>
</organism>
<dbReference type="InterPro" id="IPR029063">
    <property type="entry name" value="SAM-dependent_MTases_sf"/>
</dbReference>
<dbReference type="AlphaFoldDB" id="A0A6U1RBR9"/>
<protein>
    <recommendedName>
        <fullName evidence="1">Methyltransferase FkbM domain-containing protein</fullName>
    </recommendedName>
</protein>
<dbReference type="EMBL" id="HBFW01015316">
    <property type="protein sequence ID" value="CAD8938701.1"/>
    <property type="molecule type" value="Transcribed_RNA"/>
</dbReference>
<dbReference type="Gene3D" id="3.40.50.150">
    <property type="entry name" value="Vaccinia Virus protein VP39"/>
    <property type="match status" value="1"/>
</dbReference>
<dbReference type="PANTHER" id="PTHR34203">
    <property type="entry name" value="METHYLTRANSFERASE, FKBM FAMILY PROTEIN"/>
    <property type="match status" value="1"/>
</dbReference>
<name>A0A6U1RBR9_CYCTE</name>
<evidence type="ECO:0000313" key="3">
    <source>
        <dbReference type="EMBL" id="CAD8938702.1"/>
    </source>
</evidence>
<proteinExistence type="predicted"/>
<dbReference type="InterPro" id="IPR006342">
    <property type="entry name" value="FkbM_mtfrase"/>
</dbReference>
<evidence type="ECO:0000313" key="2">
    <source>
        <dbReference type="EMBL" id="CAD8938701.1"/>
    </source>
</evidence>
<gene>
    <name evidence="2" type="ORF">CTEN0397_LOCUS9764</name>
    <name evidence="3" type="ORF">CTEN0397_LOCUS9765</name>
</gene>
<sequence>MRPPERDAEDAPGVYNQTNVTAAVQEILSSSQEGIVMDVGANIGWFTLLSRAMGREVEAFEALRPNVFRMCESLFLNRWTKSTTAGKWDPSTSGVRIYQTAVGGLLERTTLFQVGSHASVMVMRDTNTNATKLVDTDTVTLDHFARGKQWFKTGTSIVLLKINVAGGEGDIIAGASRLLSSKLVKNVIMTAERVDKHWIDTLVEAVFVVHKWGPWTGPDQSLDGDDIYEALKDAPTPLTIWWKRL</sequence>
<dbReference type="PANTHER" id="PTHR34203:SF13">
    <property type="entry name" value="EXPRESSED PROTEIN"/>
    <property type="match status" value="1"/>
</dbReference>
<reference evidence="3" key="1">
    <citation type="submission" date="2021-01" db="EMBL/GenBank/DDBJ databases">
        <authorList>
            <person name="Corre E."/>
            <person name="Pelletier E."/>
            <person name="Niang G."/>
            <person name="Scheremetjew M."/>
            <person name="Finn R."/>
            <person name="Kale V."/>
            <person name="Holt S."/>
            <person name="Cochrane G."/>
            <person name="Meng A."/>
            <person name="Brown T."/>
            <person name="Cohen L."/>
        </authorList>
    </citation>
    <scope>NUCLEOTIDE SEQUENCE</scope>
    <source>
        <strain evidence="3">ECT3854</strain>
    </source>
</reference>
<dbReference type="InterPro" id="IPR052514">
    <property type="entry name" value="SAM-dependent_MTase"/>
</dbReference>
<dbReference type="Pfam" id="PF05050">
    <property type="entry name" value="Methyltransf_21"/>
    <property type="match status" value="1"/>
</dbReference>